<dbReference type="AlphaFoldDB" id="A0A445MXB7"/>
<name>A0A445MXB7_9BACT</name>
<sequence length="141" mass="16629">MNDVKTYTIFVPEDDLEKFLKQEGEILNETLIDEETREQFQAKVIVSRTGGKDFHNLHLQGRGAFLSGEWFVKIVEMDEEEDEEFTIFESKRYGQRRGYMLRSMMAEGDKAAAKKETMTTELQKRLKQKQKLVEELLKKEK</sequence>
<evidence type="ECO:0000313" key="1">
    <source>
        <dbReference type="EMBL" id="SPD74118.1"/>
    </source>
</evidence>
<organism evidence="1">
    <name type="scientific">uncultured Desulfobacterium sp</name>
    <dbReference type="NCBI Taxonomy" id="201089"/>
    <lineage>
        <taxon>Bacteria</taxon>
        <taxon>Pseudomonadati</taxon>
        <taxon>Thermodesulfobacteriota</taxon>
        <taxon>Desulfobacteria</taxon>
        <taxon>Desulfobacterales</taxon>
        <taxon>Desulfobacteriaceae</taxon>
        <taxon>Desulfobacterium</taxon>
        <taxon>environmental samples</taxon>
    </lineage>
</organism>
<accession>A0A445MXB7</accession>
<reference evidence="1" key="1">
    <citation type="submission" date="2018-01" db="EMBL/GenBank/DDBJ databases">
        <authorList>
            <person name="Regsiter A."/>
            <person name="William W."/>
        </authorList>
    </citation>
    <scope>NUCLEOTIDE SEQUENCE</scope>
    <source>
        <strain evidence="1">TRIP AH-1</strain>
    </source>
</reference>
<proteinExistence type="predicted"/>
<dbReference type="EMBL" id="OJIN01000119">
    <property type="protein sequence ID" value="SPD74118.1"/>
    <property type="molecule type" value="Genomic_DNA"/>
</dbReference>
<gene>
    <name evidence="1" type="ORF">PITCH_A2050006</name>
</gene>
<protein>
    <submittedName>
        <fullName evidence="1">Uncharacterized protein</fullName>
    </submittedName>
</protein>